<evidence type="ECO:0000313" key="11">
    <source>
        <dbReference type="Proteomes" id="UP000193307"/>
    </source>
</evidence>
<evidence type="ECO:0000256" key="3">
    <source>
        <dbReference type="ARBA" id="ARBA00022448"/>
    </source>
</evidence>
<feature type="domain" description="EamA" evidence="9">
    <location>
        <begin position="6"/>
        <end position="145"/>
    </location>
</feature>
<dbReference type="GO" id="GO:0005886">
    <property type="term" value="C:plasma membrane"/>
    <property type="evidence" value="ECO:0007669"/>
    <property type="project" value="UniProtKB-SubCell"/>
</dbReference>
<keyword evidence="6 8" id="KW-1133">Transmembrane helix</keyword>
<keyword evidence="11" id="KW-1185">Reference proteome</keyword>
<reference evidence="10 11" key="1">
    <citation type="submission" date="2017-03" db="EMBL/GenBank/DDBJ databases">
        <authorList>
            <person name="Afonso C.L."/>
            <person name="Miller P.J."/>
            <person name="Scott M.A."/>
            <person name="Spackman E."/>
            <person name="Goraichik I."/>
            <person name="Dimitrov K.M."/>
            <person name="Suarez D.L."/>
            <person name="Swayne D.E."/>
        </authorList>
    </citation>
    <scope>NUCLEOTIDE SEQUENCE [LARGE SCALE GENOMIC DNA]</scope>
    <source>
        <strain evidence="10 11">CECT 7971</strain>
    </source>
</reference>
<name>A0A1Y5T0S1_9RHOB</name>
<gene>
    <name evidence="10" type="ORF">PAM7971_02716</name>
</gene>
<comment type="similarity">
    <text evidence="2">Belongs to the EamA transporter family.</text>
</comment>
<dbReference type="InterPro" id="IPR037185">
    <property type="entry name" value="EmrE-like"/>
</dbReference>
<dbReference type="InterPro" id="IPR004626">
    <property type="entry name" value="RarD"/>
</dbReference>
<evidence type="ECO:0000259" key="9">
    <source>
        <dbReference type="Pfam" id="PF00892"/>
    </source>
</evidence>
<dbReference type="NCBIfam" id="TIGR00688">
    <property type="entry name" value="rarD"/>
    <property type="match status" value="1"/>
</dbReference>
<dbReference type="SUPFAM" id="SSF103481">
    <property type="entry name" value="Multidrug resistance efflux transporter EmrE"/>
    <property type="match status" value="1"/>
</dbReference>
<proteinExistence type="inferred from homology"/>
<evidence type="ECO:0000256" key="7">
    <source>
        <dbReference type="ARBA" id="ARBA00023136"/>
    </source>
</evidence>
<feature type="transmembrane region" description="Helical" evidence="8">
    <location>
        <begin position="105"/>
        <end position="123"/>
    </location>
</feature>
<evidence type="ECO:0000256" key="1">
    <source>
        <dbReference type="ARBA" id="ARBA00004651"/>
    </source>
</evidence>
<accession>A0A1Y5T0S1</accession>
<evidence type="ECO:0000256" key="2">
    <source>
        <dbReference type="ARBA" id="ARBA00007362"/>
    </source>
</evidence>
<dbReference type="RefSeq" id="WP_085849831.1">
    <property type="nucleotide sequence ID" value="NZ_FNZV01000009.1"/>
</dbReference>
<dbReference type="AlphaFoldDB" id="A0A1Y5T0S1"/>
<feature type="transmembrane region" description="Helical" evidence="8">
    <location>
        <begin position="74"/>
        <end position="93"/>
    </location>
</feature>
<dbReference type="InterPro" id="IPR000620">
    <property type="entry name" value="EamA_dom"/>
</dbReference>
<dbReference type="OrthoDB" id="369870at2"/>
<protein>
    <submittedName>
        <fullName evidence="10">EamA-like transporter family protein</fullName>
    </submittedName>
</protein>
<keyword evidence="4" id="KW-1003">Cell membrane</keyword>
<keyword evidence="7 8" id="KW-0472">Membrane</keyword>
<keyword evidence="3" id="KW-0813">Transport</keyword>
<feature type="transmembrane region" description="Helical" evidence="8">
    <location>
        <begin position="260"/>
        <end position="293"/>
    </location>
</feature>
<dbReference type="Proteomes" id="UP000193307">
    <property type="component" value="Unassembled WGS sequence"/>
</dbReference>
<feature type="transmembrane region" description="Helical" evidence="8">
    <location>
        <begin position="7"/>
        <end position="25"/>
    </location>
</feature>
<feature type="transmembrane region" description="Helical" evidence="8">
    <location>
        <begin position="37"/>
        <end position="54"/>
    </location>
</feature>
<dbReference type="Pfam" id="PF00892">
    <property type="entry name" value="EamA"/>
    <property type="match status" value="1"/>
</dbReference>
<comment type="subcellular location">
    <subcellularLocation>
        <location evidence="1">Cell membrane</location>
        <topology evidence="1">Multi-pass membrane protein</topology>
    </subcellularLocation>
</comment>
<sequence length="323" mass="35007">MTEHTKGFIALFAAYTLWGISALYYREVNHVPGLEVLAHRTFWSFVLFAGLVVLQGRLKELAFLLHPKSGTQGLYRIAPAALFVSLNWFLFIYAIQTDQTLEASLAYYIFPLMAAGIGVAVFGERLKGLQYVSMLLGLAAVVVLTIGLGAAPWLALTMSGSFVMYGTIKKGLAVGPVISMAAEATLLAPIALIYLIGAQIWGWGGTALQPAGAFGLSLTNTLLLIFSGLVTSTPLILFSYASRRVSMIVLGLGNYHNSTLQLIIAVLVFGQVITLSHMIALPMIWTGLALFTWTAWRTERQARQLARTARKSAVSSSTEETVL</sequence>
<evidence type="ECO:0000256" key="4">
    <source>
        <dbReference type="ARBA" id="ARBA00022475"/>
    </source>
</evidence>
<evidence type="ECO:0000256" key="5">
    <source>
        <dbReference type="ARBA" id="ARBA00022692"/>
    </source>
</evidence>
<feature type="transmembrane region" description="Helical" evidence="8">
    <location>
        <begin position="176"/>
        <end position="201"/>
    </location>
</feature>
<dbReference type="EMBL" id="FWFW01000009">
    <property type="protein sequence ID" value="SLN53373.1"/>
    <property type="molecule type" value="Genomic_DNA"/>
</dbReference>
<evidence type="ECO:0000256" key="8">
    <source>
        <dbReference type="SAM" id="Phobius"/>
    </source>
</evidence>
<evidence type="ECO:0000256" key="6">
    <source>
        <dbReference type="ARBA" id="ARBA00022989"/>
    </source>
</evidence>
<feature type="transmembrane region" description="Helical" evidence="8">
    <location>
        <begin position="135"/>
        <end position="156"/>
    </location>
</feature>
<organism evidence="10 11">
    <name type="scientific">Pacificibacter marinus</name>
    <dbReference type="NCBI Taxonomy" id="658057"/>
    <lineage>
        <taxon>Bacteria</taxon>
        <taxon>Pseudomonadati</taxon>
        <taxon>Pseudomonadota</taxon>
        <taxon>Alphaproteobacteria</taxon>
        <taxon>Rhodobacterales</taxon>
        <taxon>Roseobacteraceae</taxon>
        <taxon>Pacificibacter</taxon>
    </lineage>
</organism>
<keyword evidence="5 8" id="KW-0812">Transmembrane</keyword>
<evidence type="ECO:0000313" key="10">
    <source>
        <dbReference type="EMBL" id="SLN53373.1"/>
    </source>
</evidence>
<feature type="transmembrane region" description="Helical" evidence="8">
    <location>
        <begin position="213"/>
        <end position="240"/>
    </location>
</feature>